<dbReference type="InterPro" id="IPR002317">
    <property type="entry name" value="Ser-tRNA-ligase_type_1"/>
</dbReference>
<dbReference type="InterPro" id="IPR042103">
    <property type="entry name" value="SerRS_1_N_sf"/>
</dbReference>
<gene>
    <name evidence="12" type="primary">serS</name>
    <name evidence="17" type="ORF">A3I29_02465</name>
</gene>
<dbReference type="NCBIfam" id="TIGR00414">
    <property type="entry name" value="serS"/>
    <property type="match status" value="1"/>
</dbReference>
<feature type="binding site" evidence="13">
    <location>
        <position position="374"/>
    </location>
    <ligand>
        <name>L-serine</name>
        <dbReference type="ChEBI" id="CHEBI:33384"/>
    </ligand>
</feature>
<dbReference type="HAMAP" id="MF_00176">
    <property type="entry name" value="Ser_tRNA_synth_type1"/>
    <property type="match status" value="1"/>
</dbReference>
<dbReference type="InterPro" id="IPR010978">
    <property type="entry name" value="tRNA-bd_arm"/>
</dbReference>
<dbReference type="PANTHER" id="PTHR43697:SF1">
    <property type="entry name" value="SERINE--TRNA LIGASE"/>
    <property type="match status" value="1"/>
</dbReference>
<dbReference type="GO" id="GO:0004828">
    <property type="term" value="F:serine-tRNA ligase activity"/>
    <property type="evidence" value="ECO:0007669"/>
    <property type="project" value="UniProtKB-UniRule"/>
</dbReference>
<feature type="binding site" evidence="13">
    <location>
        <position position="223"/>
    </location>
    <ligand>
        <name>L-serine</name>
        <dbReference type="ChEBI" id="CHEBI:33384"/>
    </ligand>
</feature>
<accession>A0A1F6NBJ9</accession>
<comment type="similarity">
    <text evidence="3 12">Belongs to the class-II aminoacyl-tRNA synthetase family. Type-1 seryl-tRNA synthetase subfamily.</text>
</comment>
<feature type="binding site" evidence="12 14">
    <location>
        <begin position="341"/>
        <end position="344"/>
    </location>
    <ligand>
        <name>ATP</name>
        <dbReference type="ChEBI" id="CHEBI:30616"/>
    </ligand>
</feature>
<keyword evidence="8 12" id="KW-0648">Protein biosynthesis</keyword>
<dbReference type="PANTHER" id="PTHR43697">
    <property type="entry name" value="SERYL-TRNA SYNTHETASE"/>
    <property type="match status" value="1"/>
</dbReference>
<keyword evidence="9 12" id="KW-0030">Aminoacyl-tRNA synthetase</keyword>
<evidence type="ECO:0000256" key="5">
    <source>
        <dbReference type="ARBA" id="ARBA00022598"/>
    </source>
</evidence>
<dbReference type="EC" id="6.1.1.11" evidence="12"/>
<dbReference type="GO" id="GO:0005524">
    <property type="term" value="F:ATP binding"/>
    <property type="evidence" value="ECO:0007669"/>
    <property type="project" value="UniProtKB-UniRule"/>
</dbReference>
<feature type="site" description="Important for serine binding" evidence="13">
    <location>
        <position position="376"/>
    </location>
</feature>
<comment type="domain">
    <text evidence="12">Consists of two distinct domains, a catalytic core and a N-terminal extension that is involved in tRNA binding.</text>
</comment>
<dbReference type="AlphaFoldDB" id="A0A1F6NBJ9"/>
<evidence type="ECO:0000313" key="18">
    <source>
        <dbReference type="Proteomes" id="UP000178726"/>
    </source>
</evidence>
<feature type="binding site" evidence="13">
    <location>
        <position position="254"/>
    </location>
    <ligand>
        <name>L-serine</name>
        <dbReference type="ChEBI" id="CHEBI:33384"/>
    </ligand>
</feature>
<feature type="binding site" evidence="14">
    <location>
        <begin position="270"/>
        <end position="273"/>
    </location>
    <ligand>
        <name>ATP</name>
        <dbReference type="ChEBI" id="CHEBI:30616"/>
    </ligand>
</feature>
<proteinExistence type="inferred from homology"/>
<evidence type="ECO:0000256" key="12">
    <source>
        <dbReference type="HAMAP-Rule" id="MF_00176"/>
    </source>
</evidence>
<keyword evidence="5 12" id="KW-0436">Ligase</keyword>
<dbReference type="CDD" id="cd00770">
    <property type="entry name" value="SerRS_core"/>
    <property type="match status" value="1"/>
</dbReference>
<dbReference type="SUPFAM" id="SSF46589">
    <property type="entry name" value="tRNA-binding arm"/>
    <property type="match status" value="1"/>
</dbReference>
<comment type="subcellular location">
    <subcellularLocation>
        <location evidence="1 12">Cytoplasm</location>
    </subcellularLocation>
</comment>
<dbReference type="Pfam" id="PF00587">
    <property type="entry name" value="tRNA-synt_2b"/>
    <property type="match status" value="1"/>
</dbReference>
<dbReference type="Proteomes" id="UP000178726">
    <property type="component" value="Unassembled WGS sequence"/>
</dbReference>
<evidence type="ECO:0000256" key="2">
    <source>
        <dbReference type="ARBA" id="ARBA00005045"/>
    </source>
</evidence>
<dbReference type="Pfam" id="PF02403">
    <property type="entry name" value="Seryl_tRNA_N"/>
    <property type="match status" value="1"/>
</dbReference>
<evidence type="ECO:0000256" key="9">
    <source>
        <dbReference type="ARBA" id="ARBA00023146"/>
    </source>
</evidence>
<dbReference type="PIRSF" id="PIRSF001529">
    <property type="entry name" value="Ser-tRNA-synth_IIa"/>
    <property type="match status" value="1"/>
</dbReference>
<dbReference type="InterPro" id="IPR033729">
    <property type="entry name" value="SerRS_core"/>
</dbReference>
<keyword evidence="6 12" id="KW-0547">Nucleotide-binding</keyword>
<dbReference type="InterPro" id="IPR045864">
    <property type="entry name" value="aa-tRNA-synth_II/BPL/LPL"/>
</dbReference>
<evidence type="ECO:0000256" key="1">
    <source>
        <dbReference type="ARBA" id="ARBA00004496"/>
    </source>
</evidence>
<keyword evidence="7 12" id="KW-0067">ATP-binding</keyword>
<dbReference type="Gene3D" id="3.30.930.10">
    <property type="entry name" value="Bira Bifunctional Protein, Domain 2"/>
    <property type="match status" value="1"/>
</dbReference>
<comment type="caution">
    <text evidence="17">The sequence shown here is derived from an EMBL/GenBank/DDBJ whole genome shotgun (WGS) entry which is preliminary data.</text>
</comment>
<evidence type="ECO:0000313" key="17">
    <source>
        <dbReference type="EMBL" id="OGH81242.1"/>
    </source>
</evidence>
<name>A0A1F6NBJ9_9BACT</name>
<dbReference type="InterPro" id="IPR015866">
    <property type="entry name" value="Ser-tRNA-synth_1_N"/>
</dbReference>
<evidence type="ECO:0000256" key="6">
    <source>
        <dbReference type="ARBA" id="ARBA00022741"/>
    </source>
</evidence>
<feature type="binding site" evidence="12 14">
    <location>
        <begin position="254"/>
        <end position="256"/>
    </location>
    <ligand>
        <name>ATP</name>
        <dbReference type="ChEBI" id="CHEBI:30616"/>
    </ligand>
</feature>
<dbReference type="PROSITE" id="PS50862">
    <property type="entry name" value="AA_TRNA_LIGASE_II"/>
    <property type="match status" value="1"/>
</dbReference>
<protein>
    <recommendedName>
        <fullName evidence="12">Serine--tRNA ligase</fullName>
        <ecNumber evidence="12">6.1.1.11</ecNumber>
    </recommendedName>
    <alternativeName>
        <fullName evidence="12">Seryl-tRNA synthetase</fullName>
        <shortName evidence="12">SerRS</shortName>
    </alternativeName>
    <alternativeName>
        <fullName evidence="12">Seryl-tRNA(Ser/Sec) synthetase</fullName>
    </alternativeName>
</protein>
<comment type="function">
    <text evidence="12">Catalyzes the attachment of serine to tRNA(Ser). Is also able to aminoacylate tRNA(Sec) with serine, to form the misacylated tRNA L-seryl-tRNA(Sec), which will be further converted into selenocysteinyl-tRNA(Sec).</text>
</comment>
<evidence type="ECO:0000256" key="14">
    <source>
        <dbReference type="PIRSR" id="PIRSR001529-2"/>
    </source>
</evidence>
<evidence type="ECO:0000256" key="15">
    <source>
        <dbReference type="SAM" id="Coils"/>
    </source>
</evidence>
<dbReference type="UniPathway" id="UPA00906">
    <property type="reaction ID" value="UER00895"/>
</dbReference>
<reference evidence="17 18" key="1">
    <citation type="journal article" date="2016" name="Nat. Commun.">
        <title>Thousands of microbial genomes shed light on interconnected biogeochemical processes in an aquifer system.</title>
        <authorList>
            <person name="Anantharaman K."/>
            <person name="Brown C.T."/>
            <person name="Hug L.A."/>
            <person name="Sharon I."/>
            <person name="Castelle C.J."/>
            <person name="Probst A.J."/>
            <person name="Thomas B.C."/>
            <person name="Singh A."/>
            <person name="Wilkins M.J."/>
            <person name="Karaoz U."/>
            <person name="Brodie E.L."/>
            <person name="Williams K.H."/>
            <person name="Hubbard S.S."/>
            <person name="Banfield J.F."/>
        </authorList>
    </citation>
    <scope>NUCLEOTIDE SEQUENCE [LARGE SCALE GENOMIC DNA]</scope>
</reference>
<dbReference type="InterPro" id="IPR002314">
    <property type="entry name" value="aa-tRNA-synt_IIb"/>
</dbReference>
<comment type="subunit">
    <text evidence="12">Homodimer. The tRNA molecule binds across the dimer.</text>
</comment>
<evidence type="ECO:0000256" key="7">
    <source>
        <dbReference type="ARBA" id="ARBA00022840"/>
    </source>
</evidence>
<evidence type="ECO:0000256" key="10">
    <source>
        <dbReference type="ARBA" id="ARBA00047929"/>
    </source>
</evidence>
<dbReference type="GO" id="GO:0016260">
    <property type="term" value="P:selenocysteine biosynthetic process"/>
    <property type="evidence" value="ECO:0007669"/>
    <property type="project" value="UniProtKB-UniRule"/>
</dbReference>
<evidence type="ECO:0000256" key="3">
    <source>
        <dbReference type="ARBA" id="ARBA00010728"/>
    </source>
</evidence>
<dbReference type="Gene3D" id="1.10.287.40">
    <property type="entry name" value="Serine-tRNA synthetase, tRNA binding domain"/>
    <property type="match status" value="1"/>
</dbReference>
<comment type="catalytic activity">
    <reaction evidence="10 12">
        <text>tRNA(Sec) + L-serine + ATP = L-seryl-tRNA(Sec) + AMP + diphosphate + H(+)</text>
        <dbReference type="Rhea" id="RHEA:42580"/>
        <dbReference type="Rhea" id="RHEA-COMP:9742"/>
        <dbReference type="Rhea" id="RHEA-COMP:10128"/>
        <dbReference type="ChEBI" id="CHEBI:15378"/>
        <dbReference type="ChEBI" id="CHEBI:30616"/>
        <dbReference type="ChEBI" id="CHEBI:33019"/>
        <dbReference type="ChEBI" id="CHEBI:33384"/>
        <dbReference type="ChEBI" id="CHEBI:78442"/>
        <dbReference type="ChEBI" id="CHEBI:78533"/>
        <dbReference type="ChEBI" id="CHEBI:456215"/>
        <dbReference type="EC" id="6.1.1.11"/>
    </reaction>
</comment>
<dbReference type="STRING" id="1798689.A3I29_02465"/>
<feature type="binding site" evidence="12 13">
    <location>
        <position position="277"/>
    </location>
    <ligand>
        <name>L-serine</name>
        <dbReference type="ChEBI" id="CHEBI:33384"/>
    </ligand>
</feature>
<comment type="catalytic activity">
    <reaction evidence="11 12">
        <text>tRNA(Ser) + L-serine + ATP = L-seryl-tRNA(Ser) + AMP + diphosphate + H(+)</text>
        <dbReference type="Rhea" id="RHEA:12292"/>
        <dbReference type="Rhea" id="RHEA-COMP:9669"/>
        <dbReference type="Rhea" id="RHEA-COMP:9703"/>
        <dbReference type="ChEBI" id="CHEBI:15378"/>
        <dbReference type="ChEBI" id="CHEBI:30616"/>
        <dbReference type="ChEBI" id="CHEBI:33019"/>
        <dbReference type="ChEBI" id="CHEBI:33384"/>
        <dbReference type="ChEBI" id="CHEBI:78442"/>
        <dbReference type="ChEBI" id="CHEBI:78533"/>
        <dbReference type="ChEBI" id="CHEBI:456215"/>
        <dbReference type="EC" id="6.1.1.11"/>
    </reaction>
</comment>
<sequence>MLDIKFIRENVKLVENNSLSRNVKIDFKALLRLDEEKTKLQQRIEVLRAKRNQGSKTKPTPAQIAEMKKVGEEIKELESAVNQIESALRELLIKVPNLNHESTPLGQDESKNKVEKKVGEKPDFSFTPKEHFEVKNVAPLIDMERGAKVAGSRFYYLKGKIAILERAIIQYAIDITLKQGFELILPPVLVKEQAMYGTGFFPAEKNEVYTVNPGEDNLFLIGTSEVPLIYLHADEVLESKDFPKKYVAVTPCFRREAGSYGKDTKGLFRVHQFYKVEMVVFCAPEKSWQIHEELLALEQNFIQSLGIHYQVVNVCSGDLGFPAAKKYDCEGWFPAQGRYRELTSTSNTTDYQSRRSNIKYKTADGKREYVHTLNGTVSSDRPMLALIENFQQNDGSVIIPEVLRKYTGFDRL</sequence>
<comment type="pathway">
    <text evidence="2 12">Aminoacyl-tRNA biosynthesis; selenocysteinyl-tRNA(Sec) biosynthesis; L-seryl-tRNA(Sec) from L-serine and tRNA(Sec): step 1/1.</text>
</comment>
<dbReference type="PRINTS" id="PR00981">
    <property type="entry name" value="TRNASYNTHSER"/>
</dbReference>
<feature type="binding site" evidence="12">
    <location>
        <position position="270"/>
    </location>
    <ligand>
        <name>ATP</name>
        <dbReference type="ChEBI" id="CHEBI:30616"/>
    </ligand>
</feature>
<dbReference type="GO" id="GO:0006434">
    <property type="term" value="P:seryl-tRNA aminoacylation"/>
    <property type="evidence" value="ECO:0007669"/>
    <property type="project" value="UniProtKB-UniRule"/>
</dbReference>
<dbReference type="GO" id="GO:0005737">
    <property type="term" value="C:cytoplasm"/>
    <property type="evidence" value="ECO:0007669"/>
    <property type="project" value="UniProtKB-SubCell"/>
</dbReference>
<keyword evidence="4 12" id="KW-0963">Cytoplasm</keyword>
<evidence type="ECO:0000259" key="16">
    <source>
        <dbReference type="PROSITE" id="PS50862"/>
    </source>
</evidence>
<evidence type="ECO:0000256" key="13">
    <source>
        <dbReference type="PIRSR" id="PIRSR001529-1"/>
    </source>
</evidence>
<dbReference type="EMBL" id="MFQK01000007">
    <property type="protein sequence ID" value="OGH81242.1"/>
    <property type="molecule type" value="Genomic_DNA"/>
</dbReference>
<evidence type="ECO:0000256" key="4">
    <source>
        <dbReference type="ARBA" id="ARBA00022490"/>
    </source>
</evidence>
<feature type="binding site" evidence="12">
    <location>
        <begin position="223"/>
        <end position="225"/>
    </location>
    <ligand>
        <name>L-serine</name>
        <dbReference type="ChEBI" id="CHEBI:33384"/>
    </ligand>
</feature>
<evidence type="ECO:0000256" key="8">
    <source>
        <dbReference type="ARBA" id="ARBA00022917"/>
    </source>
</evidence>
<organism evidence="17 18">
    <name type="scientific">Candidatus Magasanikbacteria bacterium RIFCSPLOWO2_02_FULL_44_11</name>
    <dbReference type="NCBI Taxonomy" id="1798689"/>
    <lineage>
        <taxon>Bacteria</taxon>
        <taxon>Candidatus Magasanikiibacteriota</taxon>
    </lineage>
</organism>
<evidence type="ECO:0000256" key="11">
    <source>
        <dbReference type="ARBA" id="ARBA00048823"/>
    </source>
</evidence>
<dbReference type="SUPFAM" id="SSF55681">
    <property type="entry name" value="Class II aaRS and biotin synthetases"/>
    <property type="match status" value="1"/>
</dbReference>
<dbReference type="InterPro" id="IPR006195">
    <property type="entry name" value="aa-tRNA-synth_II"/>
</dbReference>
<keyword evidence="15" id="KW-0175">Coiled coil</keyword>
<feature type="binding site" evidence="12">
    <location>
        <position position="376"/>
    </location>
    <ligand>
        <name>L-serine</name>
        <dbReference type="ChEBI" id="CHEBI:33384"/>
    </ligand>
</feature>
<feature type="domain" description="Aminoacyl-transfer RNA synthetases class-II family profile" evidence="16">
    <location>
        <begin position="164"/>
        <end position="400"/>
    </location>
</feature>
<feature type="coiled-coil region" evidence="15">
    <location>
        <begin position="30"/>
        <end position="94"/>
    </location>
</feature>